<evidence type="ECO:0000313" key="3">
    <source>
        <dbReference type="Proteomes" id="UP001144673"/>
    </source>
</evidence>
<comment type="caution">
    <text evidence="2">The sequence shown here is derived from an EMBL/GenBank/DDBJ whole genome shotgun (WGS) entry which is preliminary data.</text>
</comment>
<evidence type="ECO:0000256" key="1">
    <source>
        <dbReference type="SAM" id="MobiDB-lite"/>
    </source>
</evidence>
<accession>A0A9W8Q5K9</accession>
<dbReference type="GeneID" id="80888964"/>
<proteinExistence type="predicted"/>
<dbReference type="Proteomes" id="UP001144673">
    <property type="component" value="Chromosome 3"/>
</dbReference>
<gene>
    <name evidence="2" type="ORF">LMH87_001805</name>
</gene>
<sequence length="116" mass="13332">MLTWQNGPDADFRAIYMLSLKHREVLSWVARHDWRPPYCPPFRDAPQPLPPPSPSPPALPEPRNPPLPTRAGQNVPAEYEPGREAEPSTQELRDMVLVFRNRFEDGEPALKREPED</sequence>
<organism evidence="2 3">
    <name type="scientific">Akanthomyces muscarius</name>
    <name type="common">Entomopathogenic fungus</name>
    <name type="synonym">Lecanicillium muscarium</name>
    <dbReference type="NCBI Taxonomy" id="2231603"/>
    <lineage>
        <taxon>Eukaryota</taxon>
        <taxon>Fungi</taxon>
        <taxon>Dikarya</taxon>
        <taxon>Ascomycota</taxon>
        <taxon>Pezizomycotina</taxon>
        <taxon>Sordariomycetes</taxon>
        <taxon>Hypocreomycetidae</taxon>
        <taxon>Hypocreales</taxon>
        <taxon>Cordycipitaceae</taxon>
        <taxon>Akanthomyces</taxon>
    </lineage>
</organism>
<evidence type="ECO:0000313" key="2">
    <source>
        <dbReference type="EMBL" id="KAJ4147269.1"/>
    </source>
</evidence>
<dbReference type="EMBL" id="JAJHUN010000010">
    <property type="protein sequence ID" value="KAJ4147269.1"/>
    <property type="molecule type" value="Genomic_DNA"/>
</dbReference>
<feature type="compositionally biased region" description="Basic and acidic residues" evidence="1">
    <location>
        <begin position="80"/>
        <end position="92"/>
    </location>
</feature>
<reference evidence="2" key="1">
    <citation type="journal article" date="2023" name="Access Microbiol">
        <title>De-novo genome assembly for Akanthomyces muscarius, a biocontrol agent of insect agricultural pests.</title>
        <authorList>
            <person name="Erdos Z."/>
            <person name="Studholme D.J."/>
            <person name="Raymond B."/>
            <person name="Sharma M."/>
        </authorList>
    </citation>
    <scope>NUCLEOTIDE SEQUENCE</scope>
    <source>
        <strain evidence="2">Ve6</strain>
    </source>
</reference>
<dbReference type="AlphaFoldDB" id="A0A9W8Q5K9"/>
<feature type="compositionally biased region" description="Pro residues" evidence="1">
    <location>
        <begin position="47"/>
        <end position="68"/>
    </location>
</feature>
<dbReference type="RefSeq" id="XP_056050210.1">
    <property type="nucleotide sequence ID" value="XM_056193143.1"/>
</dbReference>
<protein>
    <submittedName>
        <fullName evidence="2">Uncharacterized protein</fullName>
    </submittedName>
</protein>
<name>A0A9W8Q5K9_AKAMU</name>
<keyword evidence="3" id="KW-1185">Reference proteome</keyword>
<feature type="region of interest" description="Disordered" evidence="1">
    <location>
        <begin position="39"/>
        <end position="92"/>
    </location>
</feature>
<dbReference type="KEGG" id="amus:LMH87_001805"/>